<feature type="transmembrane region" description="Helical" evidence="1">
    <location>
        <begin position="150"/>
        <end position="173"/>
    </location>
</feature>
<feature type="transmembrane region" description="Helical" evidence="1">
    <location>
        <begin position="122"/>
        <end position="143"/>
    </location>
</feature>
<dbReference type="EMBL" id="LR215010">
    <property type="protein sequence ID" value="VEU69030.1"/>
    <property type="molecule type" value="Genomic_DNA"/>
</dbReference>
<name>A0A449ARC3_9BACT</name>
<sequence length="245" mass="28219">MRQYIKTKLQLTTFVLGLFVLLITGFLVMANMTLSSIVGIKESSDSFYIKFGSAVGIAFHLLFYTNITNFFLGFMMLLLAYKPENEKVKTVFLSSVISITITFLVYWFLISWTQNWKNGFGVFTSLVTHAVNPILGFIVLYLFRKEIKINLWSIIISSSIIVLYFFFALFLYLGTGAEYGFKNGAVVYKFLHFYRPFFVKTENIGLIVTLDILIFIIGALIPVILTFVWKLILNLGYKKVWKNKI</sequence>
<feature type="transmembrane region" description="Helical" evidence="1">
    <location>
        <begin position="12"/>
        <end position="34"/>
    </location>
</feature>
<dbReference type="AlphaFoldDB" id="A0A449ARC3"/>
<keyword evidence="1" id="KW-0472">Membrane</keyword>
<evidence type="ECO:0000313" key="2">
    <source>
        <dbReference type="EMBL" id="VEU69030.1"/>
    </source>
</evidence>
<feature type="transmembrane region" description="Helical" evidence="1">
    <location>
        <begin position="54"/>
        <end position="79"/>
    </location>
</feature>
<organism evidence="2 3">
    <name type="scientific">Mycoplasmopsis canis</name>
    <dbReference type="NCBI Taxonomy" id="29555"/>
    <lineage>
        <taxon>Bacteria</taxon>
        <taxon>Bacillati</taxon>
        <taxon>Mycoplasmatota</taxon>
        <taxon>Mycoplasmoidales</taxon>
        <taxon>Metamycoplasmataceae</taxon>
        <taxon>Mycoplasmopsis</taxon>
    </lineage>
</organism>
<evidence type="ECO:0000313" key="3">
    <source>
        <dbReference type="Proteomes" id="UP000290495"/>
    </source>
</evidence>
<gene>
    <name evidence="2" type="ORF">NCTC10146_00495</name>
</gene>
<proteinExistence type="predicted"/>
<dbReference type="RefSeq" id="WP_004794718.1">
    <property type="nucleotide sequence ID" value="NZ_LR215010.1"/>
</dbReference>
<keyword evidence="1" id="KW-0812">Transmembrane</keyword>
<accession>A0A449ARC3</accession>
<reference evidence="2 3" key="1">
    <citation type="submission" date="2019-01" db="EMBL/GenBank/DDBJ databases">
        <authorList>
            <consortium name="Pathogen Informatics"/>
        </authorList>
    </citation>
    <scope>NUCLEOTIDE SEQUENCE [LARGE SCALE GENOMIC DNA]</scope>
    <source>
        <strain evidence="2 3">NCTC10146</strain>
    </source>
</reference>
<protein>
    <submittedName>
        <fullName evidence="2">Uncharacterized protein</fullName>
    </submittedName>
</protein>
<dbReference type="NCBIfam" id="NF046009">
    <property type="entry name" value="MAGa3780_fam"/>
    <property type="match status" value="1"/>
</dbReference>
<dbReference type="Proteomes" id="UP000290495">
    <property type="component" value="Chromosome"/>
</dbReference>
<feature type="transmembrane region" description="Helical" evidence="1">
    <location>
        <begin position="91"/>
        <end position="110"/>
    </location>
</feature>
<evidence type="ECO:0000256" key="1">
    <source>
        <dbReference type="SAM" id="Phobius"/>
    </source>
</evidence>
<keyword evidence="1" id="KW-1133">Transmembrane helix</keyword>
<feature type="transmembrane region" description="Helical" evidence="1">
    <location>
        <begin position="204"/>
        <end position="229"/>
    </location>
</feature>